<dbReference type="GO" id="GO:0008168">
    <property type="term" value="F:methyltransferase activity"/>
    <property type="evidence" value="ECO:0007669"/>
    <property type="project" value="UniProtKB-UniRule"/>
</dbReference>
<evidence type="ECO:0000313" key="3">
    <source>
        <dbReference type="EMBL" id="KAG6528173.1"/>
    </source>
</evidence>
<dbReference type="Proteomes" id="UP000734854">
    <property type="component" value="Unassembled WGS sequence"/>
</dbReference>
<protein>
    <recommendedName>
        <fullName evidence="2">Methyltransferase</fullName>
        <ecNumber evidence="2">2.1.1.-</ecNumber>
    </recommendedName>
</protein>
<sequence>MSFAPKEHKAQIHFSLERGIPAFLSMIVTQKLAFPNNVFDLIHCARCRVHRDEDAVKSMDSLSIGVVTYQKPISNLCYMEREENHPPLCSEKKRDGISWYVPLDSCLPRISVGSTDIQDSWPPSWPKRLNTG</sequence>
<evidence type="ECO:0000256" key="1">
    <source>
        <dbReference type="ARBA" id="ARBA00022603"/>
    </source>
</evidence>
<accession>A0A8J5HPA0</accession>
<organism evidence="3 4">
    <name type="scientific">Zingiber officinale</name>
    <name type="common">Ginger</name>
    <name type="synonym">Amomum zingiber</name>
    <dbReference type="NCBI Taxonomy" id="94328"/>
    <lineage>
        <taxon>Eukaryota</taxon>
        <taxon>Viridiplantae</taxon>
        <taxon>Streptophyta</taxon>
        <taxon>Embryophyta</taxon>
        <taxon>Tracheophyta</taxon>
        <taxon>Spermatophyta</taxon>
        <taxon>Magnoliopsida</taxon>
        <taxon>Liliopsida</taxon>
        <taxon>Zingiberales</taxon>
        <taxon>Zingiberaceae</taxon>
        <taxon>Zingiber</taxon>
    </lineage>
</organism>
<dbReference type="GO" id="GO:0016020">
    <property type="term" value="C:membrane"/>
    <property type="evidence" value="ECO:0007669"/>
    <property type="project" value="UniProtKB-SubCell"/>
</dbReference>
<dbReference type="EC" id="2.1.1.-" evidence="2"/>
<evidence type="ECO:0000313" key="4">
    <source>
        <dbReference type="Proteomes" id="UP000734854"/>
    </source>
</evidence>
<comment type="caution">
    <text evidence="3">The sequence shown here is derived from an EMBL/GenBank/DDBJ whole genome shotgun (WGS) entry which is preliminary data.</text>
</comment>
<dbReference type="PANTHER" id="PTHR10108:SF887">
    <property type="entry name" value="METHYLTRANSFERASE PMT22-RELATED"/>
    <property type="match status" value="1"/>
</dbReference>
<dbReference type="InterPro" id="IPR004159">
    <property type="entry name" value="Put_SAM_MeTrfase"/>
</dbReference>
<keyword evidence="2" id="KW-0325">Glycoprotein</keyword>
<gene>
    <name evidence="3" type="ORF">ZIOFF_010323</name>
</gene>
<dbReference type="EMBL" id="JACMSC010000003">
    <property type="protein sequence ID" value="KAG6528173.1"/>
    <property type="molecule type" value="Genomic_DNA"/>
</dbReference>
<dbReference type="PANTHER" id="PTHR10108">
    <property type="entry name" value="SAM-DEPENDENT METHYLTRANSFERASE"/>
    <property type="match status" value="1"/>
</dbReference>
<dbReference type="GO" id="GO:0032259">
    <property type="term" value="P:methylation"/>
    <property type="evidence" value="ECO:0007669"/>
    <property type="project" value="UniProtKB-KW"/>
</dbReference>
<dbReference type="AlphaFoldDB" id="A0A8J5HPA0"/>
<keyword evidence="2" id="KW-0735">Signal-anchor</keyword>
<proteinExistence type="inferred from homology"/>
<keyword evidence="1 2" id="KW-0489">Methyltransferase</keyword>
<keyword evidence="2" id="KW-0808">Transferase</keyword>
<name>A0A8J5HPA0_ZINOF</name>
<comment type="subcellular location">
    <subcellularLocation>
        <location evidence="2">Membrane</location>
        <topology evidence="2">Single-pass type II membrane protein</topology>
    </subcellularLocation>
</comment>
<keyword evidence="4" id="KW-1185">Reference proteome</keyword>
<keyword evidence="2" id="KW-0812">Transmembrane</keyword>
<dbReference type="GO" id="GO:0005802">
    <property type="term" value="C:trans-Golgi network"/>
    <property type="evidence" value="ECO:0007669"/>
    <property type="project" value="TreeGrafter"/>
</dbReference>
<comment type="similarity">
    <text evidence="2">Belongs to the methyltransferase superfamily.</text>
</comment>
<dbReference type="GO" id="GO:0005768">
    <property type="term" value="C:endosome"/>
    <property type="evidence" value="ECO:0007669"/>
    <property type="project" value="TreeGrafter"/>
</dbReference>
<dbReference type="Pfam" id="PF03141">
    <property type="entry name" value="Methyltransf_29"/>
    <property type="match status" value="2"/>
</dbReference>
<reference evidence="3 4" key="1">
    <citation type="submission" date="2020-08" db="EMBL/GenBank/DDBJ databases">
        <title>Plant Genome Project.</title>
        <authorList>
            <person name="Zhang R.-G."/>
        </authorList>
    </citation>
    <scope>NUCLEOTIDE SEQUENCE [LARGE SCALE GENOMIC DNA]</scope>
    <source>
        <tissue evidence="3">Rhizome</tissue>
    </source>
</reference>
<evidence type="ECO:0000256" key="2">
    <source>
        <dbReference type="RuleBase" id="RU366043"/>
    </source>
</evidence>